<reference evidence="2 3" key="1">
    <citation type="submission" date="2016-10" db="EMBL/GenBank/DDBJ databases">
        <authorList>
            <person name="de Groot N.N."/>
        </authorList>
    </citation>
    <scope>NUCLEOTIDE SEQUENCE [LARGE SCALE GENOMIC DNA]</scope>
    <source>
        <strain evidence="2 3">CGMCC 1.7659</strain>
    </source>
</reference>
<dbReference type="STRING" id="578942.SAMN05216289_1199"/>
<feature type="compositionally biased region" description="Polar residues" evidence="1">
    <location>
        <begin position="11"/>
        <end position="20"/>
    </location>
</feature>
<accession>A0A1I4YPY1</accession>
<evidence type="ECO:0000313" key="3">
    <source>
        <dbReference type="Proteomes" id="UP000198575"/>
    </source>
</evidence>
<dbReference type="AlphaFoldDB" id="A0A1I4YPY1"/>
<feature type="region of interest" description="Disordered" evidence="1">
    <location>
        <begin position="1"/>
        <end position="20"/>
    </location>
</feature>
<name>A0A1I4YPY1_9GAMM</name>
<evidence type="ECO:0000256" key="1">
    <source>
        <dbReference type="SAM" id="MobiDB-lite"/>
    </source>
</evidence>
<sequence>MSRPFARGSRLAQTVGSSGLSSSWVCDVLPMQRNVTLNRFGKSSIGERPMTRPTYDLVHRAGLAW</sequence>
<gene>
    <name evidence="2" type="ORF">SAMN05216289_1199</name>
</gene>
<dbReference type="Proteomes" id="UP000198575">
    <property type="component" value="Unassembled WGS sequence"/>
</dbReference>
<evidence type="ECO:0000313" key="2">
    <source>
        <dbReference type="EMBL" id="SFN40062.1"/>
    </source>
</evidence>
<proteinExistence type="predicted"/>
<keyword evidence="3" id="KW-1185">Reference proteome</keyword>
<dbReference type="EMBL" id="FOVF01000019">
    <property type="protein sequence ID" value="SFN40062.1"/>
    <property type="molecule type" value="Genomic_DNA"/>
</dbReference>
<protein>
    <submittedName>
        <fullName evidence="2">Uncharacterized protein</fullName>
    </submittedName>
</protein>
<organism evidence="2 3">
    <name type="scientific">Dokdonella immobilis</name>
    <dbReference type="NCBI Taxonomy" id="578942"/>
    <lineage>
        <taxon>Bacteria</taxon>
        <taxon>Pseudomonadati</taxon>
        <taxon>Pseudomonadota</taxon>
        <taxon>Gammaproteobacteria</taxon>
        <taxon>Lysobacterales</taxon>
        <taxon>Rhodanobacteraceae</taxon>
        <taxon>Dokdonella</taxon>
    </lineage>
</organism>